<proteinExistence type="predicted"/>
<organism evidence="1 2">
    <name type="scientific">Linum trigynum</name>
    <dbReference type="NCBI Taxonomy" id="586398"/>
    <lineage>
        <taxon>Eukaryota</taxon>
        <taxon>Viridiplantae</taxon>
        <taxon>Streptophyta</taxon>
        <taxon>Embryophyta</taxon>
        <taxon>Tracheophyta</taxon>
        <taxon>Spermatophyta</taxon>
        <taxon>Magnoliopsida</taxon>
        <taxon>eudicotyledons</taxon>
        <taxon>Gunneridae</taxon>
        <taxon>Pentapetalae</taxon>
        <taxon>rosids</taxon>
        <taxon>fabids</taxon>
        <taxon>Malpighiales</taxon>
        <taxon>Linaceae</taxon>
        <taxon>Linum</taxon>
    </lineage>
</organism>
<dbReference type="AlphaFoldDB" id="A0AAV2CCL7"/>
<evidence type="ECO:0000313" key="2">
    <source>
        <dbReference type="Proteomes" id="UP001497516"/>
    </source>
</evidence>
<dbReference type="Proteomes" id="UP001497516">
    <property type="component" value="Chromosome 1"/>
</dbReference>
<gene>
    <name evidence="1" type="ORF">LTRI10_LOCUS2084</name>
</gene>
<evidence type="ECO:0008006" key="3">
    <source>
        <dbReference type="Google" id="ProtNLM"/>
    </source>
</evidence>
<keyword evidence="2" id="KW-1185">Reference proteome</keyword>
<sequence>MKKRSATLAVSGITVAARWAAWVGSPSFFLLDQTIALHSIALVQRNFLIPSPSLCCSPVAAALAQSVPDFSAALRKENKKHLPSPTLALQLFLCSARR</sequence>
<protein>
    <recommendedName>
        <fullName evidence="3">Secreted protein</fullName>
    </recommendedName>
</protein>
<name>A0AAV2CCL7_9ROSI</name>
<dbReference type="EMBL" id="OZ034813">
    <property type="protein sequence ID" value="CAL1354253.1"/>
    <property type="molecule type" value="Genomic_DNA"/>
</dbReference>
<reference evidence="1 2" key="1">
    <citation type="submission" date="2024-04" db="EMBL/GenBank/DDBJ databases">
        <authorList>
            <person name="Fracassetti M."/>
        </authorList>
    </citation>
    <scope>NUCLEOTIDE SEQUENCE [LARGE SCALE GENOMIC DNA]</scope>
</reference>
<evidence type="ECO:0000313" key="1">
    <source>
        <dbReference type="EMBL" id="CAL1354253.1"/>
    </source>
</evidence>
<accession>A0AAV2CCL7</accession>